<gene>
    <name evidence="1" type="ORF">CEXT_498961</name>
</gene>
<dbReference type="AlphaFoldDB" id="A0AAV4XZQ2"/>
<protein>
    <recommendedName>
        <fullName evidence="3">Ycf15</fullName>
    </recommendedName>
</protein>
<sequence length="100" mass="11613">MGNFHKFNEGHPNNPFFFTPHSRIRRRKKKRGILEEALFTRGCPPNKYPPLYSSEEKGILPRKQWAHLYSSGIPSSLACIPPRFHLLLFNISKIARVPDN</sequence>
<name>A0AAV4XZQ2_CAEEX</name>
<proteinExistence type="predicted"/>
<comment type="caution">
    <text evidence="1">The sequence shown here is derived from an EMBL/GenBank/DDBJ whole genome shotgun (WGS) entry which is preliminary data.</text>
</comment>
<evidence type="ECO:0000313" key="1">
    <source>
        <dbReference type="EMBL" id="GIZ00567.1"/>
    </source>
</evidence>
<dbReference type="EMBL" id="BPLR01018559">
    <property type="protein sequence ID" value="GIZ00567.1"/>
    <property type="molecule type" value="Genomic_DNA"/>
</dbReference>
<accession>A0AAV4XZQ2</accession>
<dbReference type="Proteomes" id="UP001054945">
    <property type="component" value="Unassembled WGS sequence"/>
</dbReference>
<evidence type="ECO:0008006" key="3">
    <source>
        <dbReference type="Google" id="ProtNLM"/>
    </source>
</evidence>
<evidence type="ECO:0000313" key="2">
    <source>
        <dbReference type="Proteomes" id="UP001054945"/>
    </source>
</evidence>
<reference evidence="1 2" key="1">
    <citation type="submission" date="2021-06" db="EMBL/GenBank/DDBJ databases">
        <title>Caerostris extrusa draft genome.</title>
        <authorList>
            <person name="Kono N."/>
            <person name="Arakawa K."/>
        </authorList>
    </citation>
    <scope>NUCLEOTIDE SEQUENCE [LARGE SCALE GENOMIC DNA]</scope>
</reference>
<keyword evidence="2" id="KW-1185">Reference proteome</keyword>
<organism evidence="1 2">
    <name type="scientific">Caerostris extrusa</name>
    <name type="common">Bark spider</name>
    <name type="synonym">Caerostris bankana</name>
    <dbReference type="NCBI Taxonomy" id="172846"/>
    <lineage>
        <taxon>Eukaryota</taxon>
        <taxon>Metazoa</taxon>
        <taxon>Ecdysozoa</taxon>
        <taxon>Arthropoda</taxon>
        <taxon>Chelicerata</taxon>
        <taxon>Arachnida</taxon>
        <taxon>Araneae</taxon>
        <taxon>Araneomorphae</taxon>
        <taxon>Entelegynae</taxon>
        <taxon>Araneoidea</taxon>
        <taxon>Araneidae</taxon>
        <taxon>Caerostris</taxon>
    </lineage>
</organism>